<reference evidence="3" key="1">
    <citation type="submission" date="2013-04" db="EMBL/GenBank/DDBJ databases">
        <title>An insight into the transcriptome of the digestive tract of the blood sucking bug, Rhodnius prolixus.</title>
        <authorList>
            <person name="Ribeiro J.M.C."/>
            <person name="Genta F.A."/>
            <person name="Sorgine M.H.F."/>
            <person name="Paiva-Silva G.O."/>
            <person name="Majerowicz D."/>
            <person name="Medeiros M."/>
            <person name="Koerich L."/>
            <person name="Terra W.R."/>
            <person name="Ferreira C."/>
            <person name="Pimentel A.C."/>
            <person name="Bisch P.M."/>
            <person name="Diniz M.M.P."/>
            <person name="Nascimento R."/>
            <person name="Salmon D."/>
            <person name="Silber A.M."/>
            <person name="Alves M."/>
            <person name="Oliveira M.F."/>
            <person name="Gondim K.C."/>
            <person name="Silva Neto M.A.C."/>
            <person name="Atella G.C."/>
            <person name="Araujo H."/>
            <person name="Dias F.S."/>
            <person name="Polycarpo C.R."/>
            <person name="Fampa P."/>
            <person name="Melo A.C."/>
            <person name="Tanaka A.S."/>
            <person name="Balczun C."/>
            <person name="Oliveira J.H.M."/>
            <person name="Goncalves R."/>
            <person name="Lazoski C."/>
            <person name="Pereira M.A."/>
            <person name="Rivera-Pomar R."/>
            <person name="Diambra L."/>
            <person name="Schaub G.A."/>
            <person name="Garcia E.S."/>
            <person name="Azambuja P."/>
            <person name="Braz G.R.C."/>
            <person name="Oliveira P.L."/>
        </authorList>
    </citation>
    <scope>NUCLEOTIDE SEQUENCE</scope>
</reference>
<feature type="domain" description="SUEL-type lectin" evidence="2">
    <location>
        <begin position="1"/>
        <end position="87"/>
    </location>
</feature>
<feature type="domain" description="SUEL-type lectin" evidence="2">
    <location>
        <begin position="97"/>
        <end position="186"/>
    </location>
</feature>
<dbReference type="Pfam" id="PF02140">
    <property type="entry name" value="SUEL_Lectin"/>
    <property type="match status" value="2"/>
</dbReference>
<name>R4G590_RHOPR</name>
<dbReference type="PANTHER" id="PTHR46780">
    <property type="entry name" value="PROTEIN EVA-1"/>
    <property type="match status" value="1"/>
</dbReference>
<dbReference type="InterPro" id="IPR043159">
    <property type="entry name" value="Lectin_gal-bd_sf"/>
</dbReference>
<proteinExistence type="evidence at transcript level"/>
<dbReference type="VEuPathDB" id="VectorBase:RPRC011890"/>
<feature type="non-terminal residue" evidence="3">
    <location>
        <position position="1"/>
    </location>
</feature>
<dbReference type="AlphaFoldDB" id="R4G590"/>
<protein>
    <submittedName>
        <fullName evidence="3">Putative galactose binding lectin domain protein</fullName>
    </submittedName>
</protein>
<evidence type="ECO:0000256" key="1">
    <source>
        <dbReference type="SAM" id="MobiDB-lite"/>
    </source>
</evidence>
<feature type="region of interest" description="Disordered" evidence="1">
    <location>
        <begin position="194"/>
        <end position="255"/>
    </location>
</feature>
<evidence type="ECO:0000259" key="2">
    <source>
        <dbReference type="PROSITE" id="PS50228"/>
    </source>
</evidence>
<dbReference type="Gene3D" id="2.60.120.740">
    <property type="match status" value="2"/>
</dbReference>
<keyword evidence="3" id="KW-0430">Lectin</keyword>
<dbReference type="PROSITE" id="PS50228">
    <property type="entry name" value="SUEL_LECTIN"/>
    <property type="match status" value="2"/>
</dbReference>
<dbReference type="EMBL" id="GAHY01000136">
    <property type="protein sequence ID" value="JAA77374.1"/>
    <property type="molecule type" value="mRNA"/>
</dbReference>
<dbReference type="CDD" id="cd22823">
    <property type="entry name" value="Gal_Rha_Lectin"/>
    <property type="match status" value="1"/>
</dbReference>
<dbReference type="GO" id="GO:0030246">
    <property type="term" value="F:carbohydrate binding"/>
    <property type="evidence" value="ECO:0007669"/>
    <property type="project" value="UniProtKB-KW"/>
</dbReference>
<evidence type="ECO:0000313" key="3">
    <source>
        <dbReference type="EMBL" id="JAA77374.1"/>
    </source>
</evidence>
<sequence>EGEELELACLRGTVLDIQTAFFGSKSESCQQFEEQFSSETARAVKAIDVMKAQCNERQACFVQASTSIFTDTCPNNTKYLEVSYKCKESIKPFEILACELEKLYLRCPKDKYLWIVYTFFGRVNPKLCFVVERQTSRNQCVSKKAPKILESSCNYKNNCSISVNSAVLGNVCPDTYKYLEVDYLCLKSTDNTDTDNSTNTAATDNSATDNTAANTAPTDNSATNTAAIDNSATNIAATDNSATSTAATDNTATDK</sequence>
<dbReference type="InterPro" id="IPR000922">
    <property type="entry name" value="Lectin_gal-bd_dom"/>
</dbReference>
<organism evidence="3">
    <name type="scientific">Rhodnius prolixus</name>
    <name type="common">Triatomid bug</name>
    <dbReference type="NCBI Taxonomy" id="13249"/>
    <lineage>
        <taxon>Eukaryota</taxon>
        <taxon>Metazoa</taxon>
        <taxon>Ecdysozoa</taxon>
        <taxon>Arthropoda</taxon>
        <taxon>Hexapoda</taxon>
        <taxon>Insecta</taxon>
        <taxon>Pterygota</taxon>
        <taxon>Neoptera</taxon>
        <taxon>Paraneoptera</taxon>
        <taxon>Hemiptera</taxon>
        <taxon>Heteroptera</taxon>
        <taxon>Panheteroptera</taxon>
        <taxon>Cimicomorpha</taxon>
        <taxon>Reduviidae</taxon>
        <taxon>Triatominae</taxon>
        <taxon>Rhodnius</taxon>
    </lineage>
</organism>
<accession>R4G590</accession>